<reference evidence="4 5" key="1">
    <citation type="submission" date="2020-08" db="EMBL/GenBank/DDBJ databases">
        <title>Plant Genome Project.</title>
        <authorList>
            <person name="Zhang R.-G."/>
        </authorList>
    </citation>
    <scope>NUCLEOTIDE SEQUENCE [LARGE SCALE GENOMIC DNA]</scope>
    <source>
        <tissue evidence="4">Rhizome</tissue>
    </source>
</reference>
<dbReference type="Pfam" id="PF01419">
    <property type="entry name" value="Jacalin"/>
    <property type="match status" value="1"/>
</dbReference>
<sequence>MAGPSDVDVNNCFGRLSNYYQQNLSGINELKKEIEKLKAEGTEATDKVNQWLSDLELLDSQAAAIIEDLTTRHSVPFLIDNIKIGPWGGLGAYSSDIGRPGTQITRVGLHTGDVVDSLEISYVDDRNEVKTYKAGGSGGELHEFELERGEYINGMFGSFNDYYGEVCITELGFKTNLGNDHGPFGGGGGEGFSVPVVAGRIVGFFGEYDRYINSIGVSLALN</sequence>
<comment type="caution">
    <text evidence="4">The sequence shown here is derived from an EMBL/GenBank/DDBJ whole genome shotgun (WGS) entry which is preliminary data.</text>
</comment>
<organism evidence="4 5">
    <name type="scientific">Zingiber officinale</name>
    <name type="common">Ginger</name>
    <name type="synonym">Amomum zingiber</name>
    <dbReference type="NCBI Taxonomy" id="94328"/>
    <lineage>
        <taxon>Eukaryota</taxon>
        <taxon>Viridiplantae</taxon>
        <taxon>Streptophyta</taxon>
        <taxon>Embryophyta</taxon>
        <taxon>Tracheophyta</taxon>
        <taxon>Spermatophyta</taxon>
        <taxon>Magnoliopsida</taxon>
        <taxon>Liliopsida</taxon>
        <taxon>Zingiberales</taxon>
        <taxon>Zingiberaceae</taxon>
        <taxon>Zingiber</taxon>
    </lineage>
</organism>
<feature type="domain" description="Jacalin-type lectin" evidence="3">
    <location>
        <begin position="81"/>
        <end position="221"/>
    </location>
</feature>
<evidence type="ECO:0000256" key="1">
    <source>
        <dbReference type="ARBA" id="ARBA00022734"/>
    </source>
</evidence>
<dbReference type="PROSITE" id="PS51752">
    <property type="entry name" value="JACALIN_LECTIN"/>
    <property type="match status" value="1"/>
</dbReference>
<name>A0A8J5HPU7_ZINOF</name>
<dbReference type="EMBL" id="JACMSC010000003">
    <property type="protein sequence ID" value="KAG6530549.1"/>
    <property type="molecule type" value="Genomic_DNA"/>
</dbReference>
<keyword evidence="5" id="KW-1185">Reference proteome</keyword>
<keyword evidence="2" id="KW-0175">Coiled coil</keyword>
<evidence type="ECO:0000313" key="5">
    <source>
        <dbReference type="Proteomes" id="UP000734854"/>
    </source>
</evidence>
<dbReference type="AlphaFoldDB" id="A0A8J5HPU7"/>
<dbReference type="InterPro" id="IPR001229">
    <property type="entry name" value="Jacalin-like_lectin_dom"/>
</dbReference>
<dbReference type="OrthoDB" id="583353at2759"/>
<keyword evidence="1" id="KW-0430">Lectin</keyword>
<evidence type="ECO:0000313" key="4">
    <source>
        <dbReference type="EMBL" id="KAG6530549.1"/>
    </source>
</evidence>
<dbReference type="SMART" id="SM00915">
    <property type="entry name" value="Jacalin"/>
    <property type="match status" value="1"/>
</dbReference>
<protein>
    <recommendedName>
        <fullName evidence="3">Jacalin-type lectin domain-containing protein</fullName>
    </recommendedName>
</protein>
<dbReference type="PANTHER" id="PTHR46506">
    <property type="entry name" value="OS05G0143600 PROTEIN"/>
    <property type="match status" value="1"/>
</dbReference>
<dbReference type="GO" id="GO:0030246">
    <property type="term" value="F:carbohydrate binding"/>
    <property type="evidence" value="ECO:0007669"/>
    <property type="project" value="UniProtKB-KW"/>
</dbReference>
<evidence type="ECO:0000259" key="3">
    <source>
        <dbReference type="PROSITE" id="PS51752"/>
    </source>
</evidence>
<evidence type="ECO:0000256" key="2">
    <source>
        <dbReference type="SAM" id="Coils"/>
    </source>
</evidence>
<feature type="coiled-coil region" evidence="2">
    <location>
        <begin position="20"/>
        <end position="47"/>
    </location>
</feature>
<accession>A0A8J5HPU7</accession>
<dbReference type="Proteomes" id="UP000734854">
    <property type="component" value="Unassembled WGS sequence"/>
</dbReference>
<proteinExistence type="predicted"/>
<gene>
    <name evidence="4" type="ORF">ZIOFF_012790</name>
</gene>